<accession>F9RR28</accession>
<dbReference type="EMBL" id="AFWE01000175">
    <property type="protein sequence ID" value="EGU33614.1"/>
    <property type="molecule type" value="Genomic_DNA"/>
</dbReference>
<evidence type="ECO:0008006" key="3">
    <source>
        <dbReference type="Google" id="ProtNLM"/>
    </source>
</evidence>
<protein>
    <recommendedName>
        <fullName evidence="3">Glycosyl transferase family 1 domain-containing protein</fullName>
    </recommendedName>
</protein>
<organism evidence="1 2">
    <name type="scientific">Vibrio scophthalmi LMG 19158</name>
    <dbReference type="NCBI Taxonomy" id="870967"/>
    <lineage>
        <taxon>Bacteria</taxon>
        <taxon>Pseudomonadati</taxon>
        <taxon>Pseudomonadota</taxon>
        <taxon>Gammaproteobacteria</taxon>
        <taxon>Vibrionales</taxon>
        <taxon>Vibrionaceae</taxon>
        <taxon>Vibrio</taxon>
    </lineage>
</organism>
<proteinExistence type="predicted"/>
<name>F9RR28_9VIBR</name>
<dbReference type="SUPFAM" id="SSF53756">
    <property type="entry name" value="UDP-Glycosyltransferase/glycogen phosphorylase"/>
    <property type="match status" value="1"/>
</dbReference>
<gene>
    <name evidence="1" type="ORF">VIS19158_09942</name>
</gene>
<dbReference type="Gene3D" id="3.40.50.2000">
    <property type="entry name" value="Glycogen Phosphorylase B"/>
    <property type="match status" value="2"/>
</dbReference>
<reference evidence="1 2" key="1">
    <citation type="journal article" date="2012" name="Int. J. Syst. Evol. Microbiol.">
        <title>Vibrio caribbeanicus sp. nov., isolated from the marine sponge Scleritoderma cyanea.</title>
        <authorList>
            <person name="Hoffmann M."/>
            <person name="Monday S.R."/>
            <person name="Allard M.W."/>
            <person name="Strain E.A."/>
            <person name="Whittaker P."/>
            <person name="Naum M."/>
            <person name="McCarthy P.J."/>
            <person name="Lopez J.V."/>
            <person name="Fischer M."/>
            <person name="Brown E.W."/>
        </authorList>
    </citation>
    <scope>NUCLEOTIDE SEQUENCE [LARGE SCALE GENOMIC DNA]</scope>
    <source>
        <strain evidence="1 2">LMG 19158</strain>
    </source>
</reference>
<sequence length="408" mass="47361">MNSIAFFYPSHLYGGAELLLSRVAIILSRKGCKITVIDVDNGTISKIVEHENIKIVKSEKYSPQEVDFDILITTANKYSDIFNWILPTKNSRVIFWSVHVYNMYIFSERFIKFPVLSKIYNNFLRKILLLDWKLMKERIELFNRKKGLYCMDSASRLSIEKEYKLKINENYIPVFTDGKKLEYRTFDNSSDKIEVFFLSRLSDCKVPPIMYTCKELSKLNQNIKVNIIGDGVLFDDLKKYISSLELDMEFYGVMPSHEAKELLVRKADILFANGTSALDGASLAIPTVNIDGCLSDYPENYRFIWIFQREGYSLGDIIDKDSLLHSLGHTMPSILSQLKENSAEIGERCKKHHDENHSIETAINKVEKAILDCELYLKDVKKIDDKISLLKSWDLFKKYKDQIIKINR</sequence>
<dbReference type="RefSeq" id="WP_005597041.1">
    <property type="nucleotide sequence ID" value="NZ_AFWE01000175.1"/>
</dbReference>
<evidence type="ECO:0000313" key="1">
    <source>
        <dbReference type="EMBL" id="EGU33614.1"/>
    </source>
</evidence>
<dbReference type="AlphaFoldDB" id="F9RR28"/>
<evidence type="ECO:0000313" key="2">
    <source>
        <dbReference type="Proteomes" id="UP000004349"/>
    </source>
</evidence>
<dbReference type="eggNOG" id="ENOG5032VER">
    <property type="taxonomic scope" value="Bacteria"/>
</dbReference>
<comment type="caution">
    <text evidence="1">The sequence shown here is derived from an EMBL/GenBank/DDBJ whole genome shotgun (WGS) entry which is preliminary data.</text>
</comment>
<dbReference type="Proteomes" id="UP000004349">
    <property type="component" value="Unassembled WGS sequence"/>
</dbReference>